<feature type="compositionally biased region" description="Pro residues" evidence="5">
    <location>
        <begin position="2219"/>
        <end position="2232"/>
    </location>
</feature>
<feature type="compositionally biased region" description="Polar residues" evidence="5">
    <location>
        <begin position="984"/>
        <end position="1008"/>
    </location>
</feature>
<dbReference type="Gene3D" id="3.30.920.20">
    <property type="entry name" value="Gas2-like domain"/>
    <property type="match status" value="1"/>
</dbReference>
<feature type="region of interest" description="Disordered" evidence="5">
    <location>
        <begin position="1096"/>
        <end position="1178"/>
    </location>
</feature>
<feature type="compositionally biased region" description="Basic and acidic residues" evidence="5">
    <location>
        <begin position="2372"/>
        <end position="2388"/>
    </location>
</feature>
<dbReference type="GO" id="GO:0005884">
    <property type="term" value="C:actin filament"/>
    <property type="evidence" value="ECO:0007669"/>
    <property type="project" value="TreeGrafter"/>
</dbReference>
<feature type="transmembrane region" description="Helical" evidence="6">
    <location>
        <begin position="2969"/>
        <end position="2991"/>
    </location>
</feature>
<feature type="compositionally biased region" description="Basic and acidic residues" evidence="5">
    <location>
        <begin position="1644"/>
        <end position="1658"/>
    </location>
</feature>
<feature type="compositionally biased region" description="Basic and acidic residues" evidence="5">
    <location>
        <begin position="922"/>
        <end position="935"/>
    </location>
</feature>
<feature type="transmembrane region" description="Helical" evidence="6">
    <location>
        <begin position="3003"/>
        <end position="3030"/>
    </location>
</feature>
<feature type="compositionally biased region" description="Polar residues" evidence="5">
    <location>
        <begin position="905"/>
        <end position="917"/>
    </location>
</feature>
<feature type="region of interest" description="Disordered" evidence="5">
    <location>
        <begin position="1875"/>
        <end position="1899"/>
    </location>
</feature>
<dbReference type="InterPro" id="IPR001715">
    <property type="entry name" value="CH_dom"/>
</dbReference>
<organism evidence="9 10">
    <name type="scientific">Blomia tropicalis</name>
    <name type="common">Mite</name>
    <dbReference type="NCBI Taxonomy" id="40697"/>
    <lineage>
        <taxon>Eukaryota</taxon>
        <taxon>Metazoa</taxon>
        <taxon>Ecdysozoa</taxon>
        <taxon>Arthropoda</taxon>
        <taxon>Chelicerata</taxon>
        <taxon>Arachnida</taxon>
        <taxon>Acari</taxon>
        <taxon>Acariformes</taxon>
        <taxon>Sarcoptiformes</taxon>
        <taxon>Astigmata</taxon>
        <taxon>Glycyphagoidea</taxon>
        <taxon>Echimyopodidae</taxon>
        <taxon>Blomia</taxon>
    </lineage>
</organism>
<dbReference type="GO" id="GO:0051764">
    <property type="term" value="P:actin crosslink formation"/>
    <property type="evidence" value="ECO:0007669"/>
    <property type="project" value="TreeGrafter"/>
</dbReference>
<dbReference type="Pfam" id="PF02187">
    <property type="entry name" value="GAS2"/>
    <property type="match status" value="1"/>
</dbReference>
<feature type="region of interest" description="Disordered" evidence="5">
    <location>
        <begin position="646"/>
        <end position="769"/>
    </location>
</feature>
<dbReference type="SMART" id="SM00033">
    <property type="entry name" value="CH"/>
    <property type="match status" value="1"/>
</dbReference>
<feature type="domain" description="Calponin-homology (CH)" evidence="7">
    <location>
        <begin position="87"/>
        <end position="221"/>
    </location>
</feature>
<feature type="compositionally biased region" description="Polar residues" evidence="5">
    <location>
        <begin position="1378"/>
        <end position="1393"/>
    </location>
</feature>
<feature type="compositionally biased region" description="Basic residues" evidence="5">
    <location>
        <begin position="1248"/>
        <end position="1264"/>
    </location>
</feature>
<dbReference type="GO" id="GO:0031110">
    <property type="term" value="P:regulation of microtubule polymerization or depolymerization"/>
    <property type="evidence" value="ECO:0007669"/>
    <property type="project" value="TreeGrafter"/>
</dbReference>
<dbReference type="GO" id="GO:0001725">
    <property type="term" value="C:stress fiber"/>
    <property type="evidence" value="ECO:0007669"/>
    <property type="project" value="TreeGrafter"/>
</dbReference>
<dbReference type="InterPro" id="IPR036872">
    <property type="entry name" value="CH_dom_sf"/>
</dbReference>
<feature type="compositionally biased region" description="Polar residues" evidence="5">
    <location>
        <begin position="2120"/>
        <end position="2137"/>
    </location>
</feature>
<feature type="compositionally biased region" description="Low complexity" evidence="5">
    <location>
        <begin position="2580"/>
        <end position="2593"/>
    </location>
</feature>
<dbReference type="Proteomes" id="UP001142055">
    <property type="component" value="Chromosome 3"/>
</dbReference>
<keyword evidence="3" id="KW-0206">Cytoskeleton</keyword>
<feature type="compositionally biased region" description="Low complexity" evidence="5">
    <location>
        <begin position="2315"/>
        <end position="2324"/>
    </location>
</feature>
<feature type="region of interest" description="Disordered" evidence="5">
    <location>
        <begin position="2538"/>
        <end position="2596"/>
    </location>
</feature>
<name>A0A9Q0RJD1_BLOTA</name>
<comment type="subcellular location">
    <subcellularLocation>
        <location evidence="1">Cytoplasm</location>
        <location evidence="1">Cytoskeleton</location>
    </subcellularLocation>
</comment>
<keyword evidence="2" id="KW-0963">Cytoplasm</keyword>
<feature type="compositionally biased region" description="Polar residues" evidence="5">
    <location>
        <begin position="2538"/>
        <end position="2568"/>
    </location>
</feature>
<feature type="region of interest" description="Disordered" evidence="5">
    <location>
        <begin position="1225"/>
        <end position="1663"/>
    </location>
</feature>
<evidence type="ECO:0000256" key="3">
    <source>
        <dbReference type="ARBA" id="ARBA00023212"/>
    </source>
</evidence>
<feature type="region of interest" description="Disordered" evidence="5">
    <location>
        <begin position="3114"/>
        <end position="3138"/>
    </location>
</feature>
<feature type="compositionally biased region" description="Low complexity" evidence="5">
    <location>
        <begin position="1875"/>
        <end position="1890"/>
    </location>
</feature>
<feature type="compositionally biased region" description="Low complexity" evidence="5">
    <location>
        <begin position="1488"/>
        <end position="1502"/>
    </location>
</feature>
<dbReference type="EMBL" id="JAPWDV010000003">
    <property type="protein sequence ID" value="KAJ6216639.1"/>
    <property type="molecule type" value="Genomic_DNA"/>
</dbReference>
<feature type="compositionally biased region" description="Basic and acidic residues" evidence="5">
    <location>
        <begin position="243"/>
        <end position="254"/>
    </location>
</feature>
<feature type="region of interest" description="Disordered" evidence="5">
    <location>
        <begin position="242"/>
        <end position="263"/>
    </location>
</feature>
<comment type="similarity">
    <text evidence="4">Belongs to the GAS2 family.</text>
</comment>
<dbReference type="GO" id="GO:0008093">
    <property type="term" value="F:cytoskeletal anchor activity"/>
    <property type="evidence" value="ECO:0007669"/>
    <property type="project" value="TreeGrafter"/>
</dbReference>
<feature type="compositionally biased region" description="Polar residues" evidence="5">
    <location>
        <begin position="1632"/>
        <end position="1643"/>
    </location>
</feature>
<feature type="compositionally biased region" description="Polar residues" evidence="5">
    <location>
        <begin position="2144"/>
        <end position="2165"/>
    </location>
</feature>
<evidence type="ECO:0000256" key="5">
    <source>
        <dbReference type="SAM" id="MobiDB-lite"/>
    </source>
</evidence>
<feature type="transmembrane region" description="Helical" evidence="6">
    <location>
        <begin position="2927"/>
        <end position="2949"/>
    </location>
</feature>
<dbReference type="SUPFAM" id="SSF47576">
    <property type="entry name" value="Calponin-homology domain, CH-domain"/>
    <property type="match status" value="1"/>
</dbReference>
<accession>A0A9Q0RJD1</accession>
<evidence type="ECO:0000259" key="8">
    <source>
        <dbReference type="PROSITE" id="PS51460"/>
    </source>
</evidence>
<keyword evidence="6" id="KW-0812">Transmembrane</keyword>
<feature type="compositionally biased region" description="Polar residues" evidence="5">
    <location>
        <begin position="409"/>
        <end position="419"/>
    </location>
</feature>
<feature type="region of interest" description="Disordered" evidence="5">
    <location>
        <begin position="834"/>
        <end position="1009"/>
    </location>
</feature>
<dbReference type="InterPro" id="IPR036534">
    <property type="entry name" value="GAR_dom_sf"/>
</dbReference>
<feature type="compositionally biased region" description="Basic residues" evidence="5">
    <location>
        <begin position="1140"/>
        <end position="1153"/>
    </location>
</feature>
<gene>
    <name evidence="9" type="ORF">RDWZM_007796</name>
</gene>
<feature type="compositionally biased region" description="Basic and acidic residues" evidence="5">
    <location>
        <begin position="1339"/>
        <end position="1354"/>
    </location>
</feature>
<dbReference type="InterPro" id="IPR003108">
    <property type="entry name" value="GAR_dom"/>
</dbReference>
<evidence type="ECO:0008006" key="11">
    <source>
        <dbReference type="Google" id="ProtNLM"/>
    </source>
</evidence>
<feature type="compositionally biased region" description="Basic and acidic residues" evidence="5">
    <location>
        <begin position="1592"/>
        <end position="1602"/>
    </location>
</feature>
<feature type="transmembrane region" description="Helical" evidence="6">
    <location>
        <begin position="2888"/>
        <end position="2906"/>
    </location>
</feature>
<feature type="compositionally biased region" description="Low complexity" evidence="5">
    <location>
        <begin position="972"/>
        <end position="983"/>
    </location>
</feature>
<feature type="compositionally biased region" description="Basic residues" evidence="5">
    <location>
        <begin position="1361"/>
        <end position="1376"/>
    </location>
</feature>
<proteinExistence type="inferred from homology"/>
<evidence type="ECO:0000313" key="10">
    <source>
        <dbReference type="Proteomes" id="UP001142055"/>
    </source>
</evidence>
<feature type="region of interest" description="Disordered" evidence="5">
    <location>
        <begin position="381"/>
        <end position="510"/>
    </location>
</feature>
<feature type="compositionally biased region" description="Polar residues" evidence="5">
    <location>
        <begin position="936"/>
        <end position="947"/>
    </location>
</feature>
<feature type="compositionally biased region" description="Polar residues" evidence="5">
    <location>
        <begin position="858"/>
        <end position="867"/>
    </location>
</feature>
<evidence type="ECO:0000256" key="1">
    <source>
        <dbReference type="ARBA" id="ARBA00004245"/>
    </source>
</evidence>
<dbReference type="PANTHER" id="PTHR46756:SF18">
    <property type="entry name" value="GAS2-LIKE PROTEIN PICKLED EGGS"/>
    <property type="match status" value="1"/>
</dbReference>
<dbReference type="SMART" id="SM00243">
    <property type="entry name" value="GAS2"/>
    <property type="match status" value="1"/>
</dbReference>
<feature type="compositionally biased region" description="Low complexity" evidence="5">
    <location>
        <begin position="701"/>
        <end position="711"/>
    </location>
</feature>
<feature type="compositionally biased region" description="Basic and acidic residues" evidence="5">
    <location>
        <begin position="1225"/>
        <end position="1234"/>
    </location>
</feature>
<feature type="compositionally biased region" description="Basic and acidic residues" evidence="5">
    <location>
        <begin position="1404"/>
        <end position="1415"/>
    </location>
</feature>
<evidence type="ECO:0000256" key="2">
    <source>
        <dbReference type="ARBA" id="ARBA00022490"/>
    </source>
</evidence>
<feature type="compositionally biased region" description="Low complexity" evidence="5">
    <location>
        <begin position="2343"/>
        <end position="2368"/>
    </location>
</feature>
<dbReference type="Pfam" id="PF00307">
    <property type="entry name" value="CH"/>
    <property type="match status" value="1"/>
</dbReference>
<feature type="region of interest" description="Disordered" evidence="5">
    <location>
        <begin position="1818"/>
        <end position="1843"/>
    </location>
</feature>
<feature type="compositionally biased region" description="Low complexity" evidence="5">
    <location>
        <begin position="883"/>
        <end position="899"/>
    </location>
</feature>
<feature type="compositionally biased region" description="Acidic residues" evidence="5">
    <location>
        <begin position="1452"/>
        <end position="1473"/>
    </location>
</feature>
<feature type="region of interest" description="Disordered" evidence="5">
    <location>
        <begin position="2086"/>
        <end position="2170"/>
    </location>
</feature>
<feature type="compositionally biased region" description="Acidic residues" evidence="5">
    <location>
        <begin position="1612"/>
        <end position="1623"/>
    </location>
</feature>
<feature type="region of interest" description="Disordered" evidence="5">
    <location>
        <begin position="2215"/>
        <end position="2237"/>
    </location>
</feature>
<evidence type="ECO:0000256" key="4">
    <source>
        <dbReference type="ARBA" id="ARBA00038441"/>
    </source>
</evidence>
<feature type="compositionally biased region" description="Low complexity" evidence="5">
    <location>
        <begin position="3123"/>
        <end position="3138"/>
    </location>
</feature>
<feature type="region of interest" description="Disordered" evidence="5">
    <location>
        <begin position="2270"/>
        <end position="2406"/>
    </location>
</feature>
<dbReference type="GO" id="GO:0051015">
    <property type="term" value="F:actin filament binding"/>
    <property type="evidence" value="ECO:0007669"/>
    <property type="project" value="TreeGrafter"/>
</dbReference>
<evidence type="ECO:0000256" key="6">
    <source>
        <dbReference type="SAM" id="Phobius"/>
    </source>
</evidence>
<dbReference type="OMA" id="ECELEIN"/>
<dbReference type="PROSITE" id="PS51460">
    <property type="entry name" value="GAR"/>
    <property type="match status" value="1"/>
</dbReference>
<dbReference type="PROSITE" id="PS50021">
    <property type="entry name" value="CH"/>
    <property type="match status" value="1"/>
</dbReference>
<dbReference type="Gene3D" id="1.10.418.10">
    <property type="entry name" value="Calponin-like domain"/>
    <property type="match status" value="1"/>
</dbReference>
<feature type="compositionally biased region" description="Polar residues" evidence="5">
    <location>
        <begin position="385"/>
        <end position="401"/>
    </location>
</feature>
<reference evidence="9" key="1">
    <citation type="submission" date="2022-12" db="EMBL/GenBank/DDBJ databases">
        <title>Genome assemblies of Blomia tropicalis.</title>
        <authorList>
            <person name="Cui Y."/>
        </authorList>
    </citation>
    <scope>NUCLEOTIDE SEQUENCE</scope>
    <source>
        <tissue evidence="9">Adult mites</tissue>
    </source>
</reference>
<dbReference type="GO" id="GO:0005737">
    <property type="term" value="C:cytoplasm"/>
    <property type="evidence" value="ECO:0007669"/>
    <property type="project" value="TreeGrafter"/>
</dbReference>
<dbReference type="GO" id="GO:0008017">
    <property type="term" value="F:microtubule binding"/>
    <property type="evidence" value="ECO:0007669"/>
    <property type="project" value="InterPro"/>
</dbReference>
<keyword evidence="6" id="KW-1133">Transmembrane helix</keyword>
<feature type="domain" description="GAR" evidence="8">
    <location>
        <begin position="278"/>
        <end position="350"/>
    </location>
</feature>
<dbReference type="GO" id="GO:1904825">
    <property type="term" value="P:protein localization to microtubule plus-end"/>
    <property type="evidence" value="ECO:0007669"/>
    <property type="project" value="TreeGrafter"/>
</dbReference>
<feature type="compositionally biased region" description="Basic and acidic residues" evidence="5">
    <location>
        <begin position="1530"/>
        <end position="1550"/>
    </location>
</feature>
<keyword evidence="6" id="KW-0472">Membrane</keyword>
<feature type="compositionally biased region" description="Low complexity" evidence="5">
    <location>
        <begin position="428"/>
        <end position="474"/>
    </location>
</feature>
<feature type="region of interest" description="Disordered" evidence="5">
    <location>
        <begin position="603"/>
        <end position="625"/>
    </location>
</feature>
<dbReference type="CDD" id="cd21268">
    <property type="entry name" value="CH_GAS2L1_2"/>
    <property type="match status" value="1"/>
</dbReference>
<dbReference type="PANTHER" id="PTHR46756">
    <property type="entry name" value="TRANSGELIN"/>
    <property type="match status" value="1"/>
</dbReference>
<feature type="compositionally biased region" description="Polar residues" evidence="5">
    <location>
        <begin position="646"/>
        <end position="663"/>
    </location>
</feature>
<feature type="compositionally biased region" description="Acidic residues" evidence="5">
    <location>
        <begin position="1162"/>
        <end position="1175"/>
    </location>
</feature>
<evidence type="ECO:0000259" key="7">
    <source>
        <dbReference type="PROSITE" id="PS50021"/>
    </source>
</evidence>
<feature type="compositionally biased region" description="Basic and acidic residues" evidence="5">
    <location>
        <begin position="2303"/>
        <end position="2313"/>
    </location>
</feature>
<dbReference type="GO" id="GO:0001578">
    <property type="term" value="P:microtubule bundle formation"/>
    <property type="evidence" value="ECO:0007669"/>
    <property type="project" value="TreeGrafter"/>
</dbReference>
<comment type="caution">
    <text evidence="9">The sequence shown here is derived from an EMBL/GenBank/DDBJ whole genome shotgun (WGS) entry which is preliminary data.</text>
</comment>
<feature type="compositionally biased region" description="Polar residues" evidence="5">
    <location>
        <begin position="1825"/>
        <end position="1834"/>
    </location>
</feature>
<feature type="compositionally biased region" description="Acidic residues" evidence="5">
    <location>
        <begin position="1275"/>
        <end position="1325"/>
    </location>
</feature>
<feature type="compositionally biased region" description="Basic residues" evidence="5">
    <location>
        <begin position="1551"/>
        <end position="1561"/>
    </location>
</feature>
<feature type="compositionally biased region" description="Low complexity" evidence="5">
    <location>
        <begin position="2086"/>
        <end position="2105"/>
    </location>
</feature>
<sequence>MATQSHLSGVSTIGETQWAIVNGCSSLSSSNSFAMDSLASSQSSTIDSMDEPKRAYSACALSLSDTEFGHFERKPYRPFRSNEEYLVAMKEDLAEWLNTLYTGLDMSADNFLNRLETGVILCRHANSVLRKARDWKMQDGYSRDKKSTVSLIGLDLERDVPIKTNAPPGTFQARDNVANFINWCRRIRIHECLLFETEDLVSRKNEKSFVLCLLEVARFGASIGLLAPTLVQFEQEIDQEMENEQKGKRVHSSETESLSSSDDGLFVDETPHQQITNNDLESLHEKVVNLLSRCTCPVQFYLEHLSEGKYRIGDTRTLIFVRILRNHVMVRVGGGWDTLEHYLEKHDPCRCRFGHRHHSNGSRVALNHNHVKSHPMQVTYDRPDITSSQTRRNVVNMSPSSARRLVRPNSVSTNLSSSPDLVGIRRASTSSNDSTSSMCSSSMQVSQNDKCDSFASSGHSSLSSSHSLSSFSPAPIIPDRNNNVRGLANGSINRTPASLQTKPISPNKKRILSTPENISRIPKSKIGASVTSLKPMANSLQKSTLTASHKMKSTSSLAISQLSSSSSKIPCLDATNKVRPTPTSRYSTHNIYLAVSQESDNLNKEGRYTRANKTRTRTTTNLCRTKPKSSLELNIGNENYYSLSSINRGEQVPNNNISKSAKVSQQNRRHHSSSSSLPRVTKSAHNSPYTKRREMVNGGNSTSSSSSSSSSNPIGTNATIVADDTPRHMATKIGANNDGTKRFQGSATSLNSTASTASGSTNSSSDNSLNTTVATVQSQVKANFLESPNKSFVTVDKTPSATALVEANSFVDEASSVTSLTPFNKNLIAREPINNNGVYNRNKTKSPNKENKNLKLANRNNHVSILANSVDVGSKRPSIRSPNTHNNPTNSNNNKCNQNGDDHSLLSTGSNSATNRTKVAKFFKEKSKEKVDSRKNVNQCNNNSSTKSGDKPRSNISKTKCSSNSVKSNDNKPTTKTVKLTKLSDNNNVDENGTAQLPKSPPSRQSIEAESVHRVINYVERLIDDFTFMCFDDKDSLEFSLKDALGRDITVLNYEECMPQMPGLIENQHGILDSTDVSPPVPTLPTSDPSVKFVLQKELPSSSSSESELEQTIVKSNRKSKNRTLSSKSDDETTDSKVIKSNKKKTSMKRIPKSKAIVDSEGSNDSDEEIDEDDEPAKKEFNNTVVKFKTKPRTLTVKCTHRRAKNKLACNRCVVLHNKSIGKTKPMDRFVDRKAKSKGKGKINVPTRNKKSITPKRKCTKKSSNHIQTTKDESDSSDEEQPSSEEGESSNDDEDDEISEVESDTTQEEDDDDDDDEDDDDDDDECANRTIADLIKCSNRREAVRKAEMARARAEMASVKSRTKVSVKKSKLKKMPNKCNNNRSDNVASSSKTAKTKRNANKRTNSDSDESKSSDVDETAEPLSSPRKSRSSIANRSASKLKNVRKSKSDNENDENDDDDDEDEDELSDSEPDESSKVNKRQKKTPRSNGKVAKNVKANNSNKRVKTKPKKVEVHDDSEDNADNDGSNSDSDKDSHSTDDESDKDQENNRTTKKTNGKNVKRSTDKKGKNVQVNNRKKAKPSVTNKKSSKGVKSEVGDDKISSKRNVHNQSDDDTEQSEDESDHENGDVKSSPISRSQVNLKNNKCDKTKVRVGHDNSTRTASATNVDQLKDVYTFELSPTEVPNNKASRLVLSSSNYDAKVHGDDKTDETLIKHKSDEVVVSTSISPSANVHETSLVSVKSSVSPRGNVNTKEIKEDAFEPLRTDNLSHFEPSFGPNSSLSSLSQLSQSIGGGGSGPILLNHQSSVNKCPINIKEEPREDHQALSRSGHNPKNVSIHPTPPPEIGDQCHPPQPFGQNFLANNKNAHTRRLWSNTSSGSLVSSSSSSSSSPVHPAFGQCPPTPATPASLANYFVPTNSLSGLASPSLFHAQNQEMIRRELDSRILASANDRNLLTSSLGMAPSSGSYTPITTTSVYSHSSTNPVGVSTSTTTTVNPLMMPQSIPPFIQPPNSSSYYANPLNPHLYSNAFMHGNNAPFRPFGNPVFQTSTIQKIHDHQTLNEKVKWSTMHLTIAKNIHQAMTEQLKNNNINNNNNNNGDKSGNKNITKPNKSPLKPIEPSNGISQPICSKPHTSTNKGLSDYQKDQNASISASSTHRPASATTFNNHYPPRYSTPFGTPSISAPPFLPGLFPSNIPSPMHLPGFMPESWPRPPVSMGVPLAPPPPTPPPPPPGVSNAIRQQYSLPDFYTSVNSASSALSAWAAGIKPPPTDPMVSANIHSNPNDHNVKPSPTPTSNSSQQLKRKHDDSNRDRNSTSKHSSSSHSSYKNGEVYFESPKKKHHHSSSSSSSSSTSKSHKNNVTPNNTTRTNSIENGERQRHESVCEPSKPKHDNRHLNVLPNANATPSSPYTGPMFGNTNMFNEQRYLELLGIPTSVSHGMSSTNSCLPGRNNVDISSRPLWPFNMPPPPGPSTGPGITSTMMADPFKSLQDISLRPGLVTPDRETLFSRYSMLSSSGGGASIFDKVNKDQLDKYEMMQNQGKTNVPSGATISNQQKQSVDSMSSSRTTPNHRVPIPPPSSSLPPTTAPRSSTSTPFPYPSPYLSPLNHLNSLSHLAAPSSSYVNSTMASLQQPMGHVPPFGITSNPMVNGDLSKFGLGAHHGHLSHGLTNGSSQFMLPPHFPPPPPPGSNMTNYMNHTSSTTPSGYNPRLKHLSKDNRDYESLPVIYDECSGITAKHVYLIRLSYGHRNKRFFFPSATFYIRFYDEQNKKLANLQLKPKLLTENHRRYLQSSSNQPNNKVLHVLFKRRYALNDVKLVLLNHNVNGGTIMVNEILVLRLSDNLVFGSKIGKSIQSLQTGFDADSQTFRYVCYGKSKEKVGLTNHLSSIETLWLMLAGLSTILVFCASQIQCTKQLMICRYFKGLSHSLEISLYANGFALVFTIIALLIYQYVFKQMVVMWNDVGYIWLMIRIIPYVLFVYCIVSDVVSCLLILTSYESKILIKQQCLYWLISVVIGSVMYLLTITLIWMILYLNGYYQLQLLPCLDIESGQLLEIGEQQQLLDGKKNDNNISLSITSTRNLVLSSQLCEKTSSSQLSNGIGDVKGAVSISKIIETRYSSKRKQSKSKSSPSSSSNTKQSDK</sequence>
<protein>
    <recommendedName>
        <fullName evidence="11">GAS2-like protein pickled eggs</fullName>
    </recommendedName>
</protein>
<feature type="compositionally biased region" description="Polar residues" evidence="5">
    <location>
        <begin position="954"/>
        <end position="968"/>
    </location>
</feature>
<feature type="compositionally biased region" description="Basic and acidic residues" evidence="5">
    <location>
        <begin position="1128"/>
        <end position="1138"/>
    </location>
</feature>
<dbReference type="GO" id="GO:0035371">
    <property type="term" value="C:microtubule plus-end"/>
    <property type="evidence" value="ECO:0007669"/>
    <property type="project" value="TreeGrafter"/>
</dbReference>
<feature type="compositionally biased region" description="Polar residues" evidence="5">
    <location>
        <begin position="480"/>
        <end position="504"/>
    </location>
</feature>
<feature type="compositionally biased region" description="Polar residues" evidence="5">
    <location>
        <begin position="1431"/>
        <end position="1440"/>
    </location>
</feature>
<dbReference type="SUPFAM" id="SSF143575">
    <property type="entry name" value="GAS2 domain-like"/>
    <property type="match status" value="1"/>
</dbReference>
<evidence type="ECO:0000313" key="9">
    <source>
        <dbReference type="EMBL" id="KAJ6216639.1"/>
    </source>
</evidence>
<keyword evidence="10" id="KW-1185">Reference proteome</keyword>
<feature type="compositionally biased region" description="Low complexity" evidence="5">
    <location>
        <begin position="745"/>
        <end position="769"/>
    </location>
</feature>